<reference evidence="1 2" key="1">
    <citation type="journal article" date="2022" name="bioRxiv">
        <title>An ancient truncated duplication of the anti-Mullerian hormone receptor type 2 gene is a potential conserved master sex determinant in the Pangasiidae catfish family.</title>
        <authorList>
            <person name="Wen M."/>
            <person name="Pan Q."/>
            <person name="Jouanno E."/>
            <person name="Montfort J."/>
            <person name="Zahm M."/>
            <person name="Cabau C."/>
            <person name="Klopp C."/>
            <person name="Iampietro C."/>
            <person name="Roques C."/>
            <person name="Bouchez O."/>
            <person name="Castinel A."/>
            <person name="Donnadieu C."/>
            <person name="Parrinello H."/>
            <person name="Poncet C."/>
            <person name="Belmonte E."/>
            <person name="Gautier V."/>
            <person name="Avarre J.-C."/>
            <person name="Dugue R."/>
            <person name="Gustiano R."/>
            <person name="Ha T.T.T."/>
            <person name="Campet M."/>
            <person name="Sriphairoj K."/>
            <person name="Ribolli J."/>
            <person name="de Almeida F.L."/>
            <person name="Desvignes T."/>
            <person name="Postlethwait J.H."/>
            <person name="Bucao C.F."/>
            <person name="Robinson-Rechavi M."/>
            <person name="Bobe J."/>
            <person name="Herpin A."/>
            <person name="Guiguen Y."/>
        </authorList>
    </citation>
    <scope>NUCLEOTIDE SEQUENCE [LARGE SCALE GENOMIC DNA]</scope>
    <source>
        <strain evidence="1">YG-Dec2019</strain>
    </source>
</reference>
<protein>
    <submittedName>
        <fullName evidence="1">Uncharacterized protein</fullName>
    </submittedName>
</protein>
<gene>
    <name evidence="1" type="ORF">PGIGA_G00256800</name>
</gene>
<evidence type="ECO:0000313" key="1">
    <source>
        <dbReference type="EMBL" id="MCI4381854.1"/>
    </source>
</evidence>
<keyword evidence="2" id="KW-1185">Reference proteome</keyword>
<dbReference type="Proteomes" id="UP000829447">
    <property type="component" value="Linkage Group LG9"/>
</dbReference>
<accession>A0ACC5WS18</accession>
<name>A0ACC5WS18_PANGG</name>
<evidence type="ECO:0000313" key="2">
    <source>
        <dbReference type="Proteomes" id="UP000829447"/>
    </source>
</evidence>
<proteinExistence type="predicted"/>
<dbReference type="EMBL" id="CM040462">
    <property type="protein sequence ID" value="MCI4381854.1"/>
    <property type="molecule type" value="Genomic_DNA"/>
</dbReference>
<organism evidence="1 2">
    <name type="scientific">Pangasianodon gigas</name>
    <name type="common">Mekong giant catfish</name>
    <name type="synonym">Pangasius gigas</name>
    <dbReference type="NCBI Taxonomy" id="30993"/>
    <lineage>
        <taxon>Eukaryota</taxon>
        <taxon>Metazoa</taxon>
        <taxon>Chordata</taxon>
        <taxon>Craniata</taxon>
        <taxon>Vertebrata</taxon>
        <taxon>Euteleostomi</taxon>
        <taxon>Actinopterygii</taxon>
        <taxon>Neopterygii</taxon>
        <taxon>Teleostei</taxon>
        <taxon>Ostariophysi</taxon>
        <taxon>Siluriformes</taxon>
        <taxon>Pangasiidae</taxon>
        <taxon>Pangasianodon</taxon>
    </lineage>
</organism>
<sequence>MGIQLIGLFFLLVSCELWTVTAYRFGNNSQTRSYNNNNNNNNNNNALRSSTESSTESTLSLLASRKVSKEVDTDHVQWEDGLVLNVSRTFGGNVLGVSPDSDSGTPAHTEKPPDTLGTHADTSLSCKHTLNGKHMKDPGVYQRPRRAPRTNQSESGSLAEKLESVPKASAQQQQPTELPTVSPSQSPELTFPEEDYEDSTPLGPINTRPRAPGLPNPFYPVTGESYAAYAIISVSVIMFTAGIIGNIAIMCTVCHNYYMRSVSNSLLANLALWDFLLTFFCLPLVIFHQLTKDWLLGEFSCKIIPYFEVASSGITTFTLCALCIDRFRAASNVRMYYETIENCASTTAKLAVIWLGALLLALPELLIHQLVTEEREVPAEELPEVANEMLPSERCIIRISTTLPDSLYVLGLTYDGARLWWHFGCYFCLPTVFTIISSVVTARKMRQAERTSVRGQREQIHLERRMNCTVVALAILYGICVIPENIYNVVSAYMAVGMPRHTLDILHMLSQMLLFCKCAVTPVLLLVLCQPFSKAFLHCCCCCLEECGPPKFSNGTSDNDNENEATTELELSPYSTVHREATNYTSVSTHC</sequence>
<comment type="caution">
    <text evidence="1">The sequence shown here is derived from an EMBL/GenBank/DDBJ whole genome shotgun (WGS) entry which is preliminary data.</text>
</comment>